<reference evidence="2 3" key="1">
    <citation type="submission" date="2019-02" db="EMBL/GenBank/DDBJ databases">
        <title>Genome sequencing of the rare red list fungi Antrodiella citrinella (Flaviporus citrinellus).</title>
        <authorList>
            <person name="Buettner E."/>
            <person name="Kellner H."/>
        </authorList>
    </citation>
    <scope>NUCLEOTIDE SEQUENCE [LARGE SCALE GENOMIC DNA]</scope>
    <source>
        <strain evidence="2 3">DSM 108506</strain>
    </source>
</reference>
<protein>
    <submittedName>
        <fullName evidence="2">Uncharacterized protein</fullName>
    </submittedName>
</protein>
<feature type="region of interest" description="Disordered" evidence="1">
    <location>
        <begin position="1"/>
        <end position="37"/>
    </location>
</feature>
<name>A0A4S4MLM9_9APHY</name>
<dbReference type="AlphaFoldDB" id="A0A4S4MLM9"/>
<sequence>MDLTPPATPPALSLSRARIPESLRATGSAPIPGNARETLPAIPMPSVAALPVPRLKPTAIPVPGPGVDVQAPRVAATPLVAVGAADGGRPQRQRAPTKHYDLTIGQHVKVPLPKPHSHTQHGPEVVLPPTAPIPVMPVVIPLSELTTEGSGSSDNEEEDSKNDEEDEVVLAMKKLTKKIGSPSKDGCEWQTGSYRLYTEGEEVYEICCHPKLGFQVSQI</sequence>
<keyword evidence="3" id="KW-1185">Reference proteome</keyword>
<evidence type="ECO:0000256" key="1">
    <source>
        <dbReference type="SAM" id="MobiDB-lite"/>
    </source>
</evidence>
<evidence type="ECO:0000313" key="3">
    <source>
        <dbReference type="Proteomes" id="UP000308730"/>
    </source>
</evidence>
<proteinExistence type="predicted"/>
<comment type="caution">
    <text evidence="2">The sequence shown here is derived from an EMBL/GenBank/DDBJ whole genome shotgun (WGS) entry which is preliminary data.</text>
</comment>
<evidence type="ECO:0000313" key="2">
    <source>
        <dbReference type="EMBL" id="THH26796.1"/>
    </source>
</evidence>
<feature type="compositionally biased region" description="Acidic residues" evidence="1">
    <location>
        <begin position="154"/>
        <end position="167"/>
    </location>
</feature>
<feature type="region of interest" description="Disordered" evidence="1">
    <location>
        <begin position="145"/>
        <end position="167"/>
    </location>
</feature>
<gene>
    <name evidence="2" type="ORF">EUX98_g7391</name>
</gene>
<dbReference type="OrthoDB" id="2804491at2759"/>
<accession>A0A4S4MLM9</accession>
<dbReference type="Proteomes" id="UP000308730">
    <property type="component" value="Unassembled WGS sequence"/>
</dbReference>
<organism evidence="2 3">
    <name type="scientific">Antrodiella citrinella</name>
    <dbReference type="NCBI Taxonomy" id="2447956"/>
    <lineage>
        <taxon>Eukaryota</taxon>
        <taxon>Fungi</taxon>
        <taxon>Dikarya</taxon>
        <taxon>Basidiomycota</taxon>
        <taxon>Agaricomycotina</taxon>
        <taxon>Agaricomycetes</taxon>
        <taxon>Polyporales</taxon>
        <taxon>Steccherinaceae</taxon>
        <taxon>Antrodiella</taxon>
    </lineage>
</organism>
<dbReference type="EMBL" id="SGPM01000310">
    <property type="protein sequence ID" value="THH26796.1"/>
    <property type="molecule type" value="Genomic_DNA"/>
</dbReference>
<feature type="compositionally biased region" description="Low complexity" evidence="1">
    <location>
        <begin position="1"/>
        <end position="15"/>
    </location>
</feature>